<keyword evidence="8 13" id="KW-0963">Cytoplasm</keyword>
<dbReference type="InterPro" id="IPR036397">
    <property type="entry name" value="RNaseH_sf"/>
</dbReference>
<dbReference type="AlphaFoldDB" id="A0A1J5TQE2"/>
<feature type="binding site" evidence="13 14">
    <location>
        <position position="7"/>
    </location>
    <ligand>
        <name>a divalent metal cation</name>
        <dbReference type="ChEBI" id="CHEBI:60240"/>
    </ligand>
</feature>
<evidence type="ECO:0000256" key="8">
    <source>
        <dbReference type="ARBA" id="ARBA00022490"/>
    </source>
</evidence>
<comment type="caution">
    <text evidence="17">The sequence shown here is derived from an EMBL/GenBank/DDBJ whole genome shotgun (WGS) entry which is preliminary data.</text>
</comment>
<dbReference type="InterPro" id="IPR023160">
    <property type="entry name" value="RNase_HII_hlx-loop-hlx_cap_dom"/>
</dbReference>
<dbReference type="GO" id="GO:0004523">
    <property type="term" value="F:RNA-DNA hybrid ribonuclease activity"/>
    <property type="evidence" value="ECO:0007669"/>
    <property type="project" value="UniProtKB-UniRule"/>
</dbReference>
<feature type="domain" description="RNase H type-2" evidence="16">
    <location>
        <begin position="1"/>
        <end position="208"/>
    </location>
</feature>
<comment type="catalytic activity">
    <reaction evidence="1 13 14 15">
        <text>Endonucleolytic cleavage to 5'-phosphomonoester.</text>
        <dbReference type="EC" id="3.1.26.4"/>
    </reaction>
</comment>
<reference evidence="17 18" key="1">
    <citation type="submission" date="2016-08" db="EMBL/GenBank/DDBJ databases">
        <title>New Insights into Marine Group III Euryarchaeota, from dark to light.</title>
        <authorList>
            <person name="Haro-Moreno J.M."/>
            <person name="Rodriguez-Valera F."/>
            <person name="Lopez-Garcia P."/>
            <person name="Moreira D."/>
            <person name="Martin-Cuadrado A.B."/>
        </authorList>
    </citation>
    <scope>NUCLEOTIDE SEQUENCE [LARGE SCALE GENOMIC DNA]</scope>
    <source>
        <strain evidence="17">CG-Epi2</strain>
    </source>
</reference>
<evidence type="ECO:0000256" key="6">
    <source>
        <dbReference type="ARBA" id="ARBA00012180"/>
    </source>
</evidence>
<proteinExistence type="inferred from homology"/>
<evidence type="ECO:0000256" key="4">
    <source>
        <dbReference type="ARBA" id="ARBA00004496"/>
    </source>
</evidence>
<dbReference type="SUPFAM" id="SSF53098">
    <property type="entry name" value="Ribonuclease H-like"/>
    <property type="match status" value="1"/>
</dbReference>
<dbReference type="InterPro" id="IPR020787">
    <property type="entry name" value="RNase_HII_arc"/>
</dbReference>
<dbReference type="NCBIfam" id="TIGR00729">
    <property type="entry name" value="ribonuclease HII"/>
    <property type="match status" value="1"/>
</dbReference>
<keyword evidence="13" id="KW-0464">Manganese</keyword>
<evidence type="ECO:0000256" key="11">
    <source>
        <dbReference type="ARBA" id="ARBA00022759"/>
    </source>
</evidence>
<sequence>MICGVDEAGKGPVMGPLVVAAVAVGNAKEIENLGIRDSKLLTKTKRKELAEIIKEKFTFEVEIIEPRKVDEYRKKNKLNDLNREAFTKLISKLNPNVAYVDAADVNEQRFGLQIKSGLSNQKNTDIISMHKADAKILVVAAASIIAKETRESEISKLKDKIGDFGSGYPSDERTIKFLKSFYSDNNKWPIGTRKSWKTLERIRPVKTLNDFGVNNDK</sequence>
<evidence type="ECO:0000256" key="2">
    <source>
        <dbReference type="ARBA" id="ARBA00001946"/>
    </source>
</evidence>
<evidence type="ECO:0000259" key="16">
    <source>
        <dbReference type="PROSITE" id="PS51975"/>
    </source>
</evidence>
<evidence type="ECO:0000256" key="10">
    <source>
        <dbReference type="ARBA" id="ARBA00022723"/>
    </source>
</evidence>
<dbReference type="CDD" id="cd07180">
    <property type="entry name" value="RNase_HII_archaea_like"/>
    <property type="match status" value="1"/>
</dbReference>
<evidence type="ECO:0000313" key="17">
    <source>
        <dbReference type="EMBL" id="OIR23154.1"/>
    </source>
</evidence>
<dbReference type="GO" id="GO:0032299">
    <property type="term" value="C:ribonuclease H2 complex"/>
    <property type="evidence" value="ECO:0007669"/>
    <property type="project" value="TreeGrafter"/>
</dbReference>
<dbReference type="Gene3D" id="3.30.420.10">
    <property type="entry name" value="Ribonuclease H-like superfamily/Ribonuclease H"/>
    <property type="match status" value="1"/>
</dbReference>
<organism evidence="17 18">
    <name type="scientific">Marine Group III euryarchaeote CG-Epi2</name>
    <dbReference type="NCBI Taxonomy" id="1888996"/>
    <lineage>
        <taxon>Archaea</taxon>
        <taxon>Methanobacteriati</taxon>
        <taxon>Thermoplasmatota</taxon>
        <taxon>Thermoplasmata</taxon>
        <taxon>Candidatus Thermoprofundales</taxon>
    </lineage>
</organism>
<keyword evidence="9 13" id="KW-0540">Nuclease</keyword>
<feature type="binding site" evidence="13 14">
    <location>
        <position position="6"/>
    </location>
    <ligand>
        <name>a divalent metal cation</name>
        <dbReference type="ChEBI" id="CHEBI:60240"/>
    </ligand>
</feature>
<evidence type="ECO:0000256" key="14">
    <source>
        <dbReference type="PROSITE-ProRule" id="PRU01319"/>
    </source>
</evidence>
<comment type="similarity">
    <text evidence="5 13 15">Belongs to the RNase HII family.</text>
</comment>
<evidence type="ECO:0000256" key="5">
    <source>
        <dbReference type="ARBA" id="ARBA00007383"/>
    </source>
</evidence>
<dbReference type="EMBL" id="MIYZ01000001">
    <property type="protein sequence ID" value="OIR23154.1"/>
    <property type="molecule type" value="Genomic_DNA"/>
</dbReference>
<evidence type="ECO:0000313" key="18">
    <source>
        <dbReference type="Proteomes" id="UP000183615"/>
    </source>
</evidence>
<evidence type="ECO:0000256" key="9">
    <source>
        <dbReference type="ARBA" id="ARBA00022722"/>
    </source>
</evidence>
<dbReference type="GO" id="GO:0005737">
    <property type="term" value="C:cytoplasm"/>
    <property type="evidence" value="ECO:0007669"/>
    <property type="project" value="UniProtKB-SubCell"/>
</dbReference>
<keyword evidence="12 13" id="KW-0378">Hydrolase</keyword>
<dbReference type="InterPro" id="IPR012337">
    <property type="entry name" value="RNaseH-like_sf"/>
</dbReference>
<dbReference type="Pfam" id="PF01351">
    <property type="entry name" value="RNase_HII"/>
    <property type="match status" value="1"/>
</dbReference>
<dbReference type="PANTHER" id="PTHR10954">
    <property type="entry name" value="RIBONUCLEASE H2 SUBUNIT A"/>
    <property type="match status" value="1"/>
</dbReference>
<dbReference type="GO" id="GO:0030145">
    <property type="term" value="F:manganese ion binding"/>
    <property type="evidence" value="ECO:0007669"/>
    <property type="project" value="UniProtKB-UniRule"/>
</dbReference>
<dbReference type="InterPro" id="IPR004649">
    <property type="entry name" value="RNase_H2_suA"/>
</dbReference>
<comment type="cofactor">
    <cofactor evidence="13 14">
        <name>Mn(2+)</name>
        <dbReference type="ChEBI" id="CHEBI:29035"/>
    </cofactor>
    <cofactor evidence="13 14">
        <name>Mg(2+)</name>
        <dbReference type="ChEBI" id="CHEBI:18420"/>
    </cofactor>
    <text evidence="13 14">Manganese or magnesium. Binds 1 divalent metal ion per monomer in the absence of substrate. May bind a second metal ion after substrate binding.</text>
</comment>
<comment type="cofactor">
    <cofactor evidence="2">
        <name>Mg(2+)</name>
        <dbReference type="ChEBI" id="CHEBI:18420"/>
    </cofactor>
</comment>
<evidence type="ECO:0000256" key="7">
    <source>
        <dbReference type="ARBA" id="ARBA00019179"/>
    </source>
</evidence>
<keyword evidence="11 13" id="KW-0255">Endonuclease</keyword>
<comment type="function">
    <text evidence="3 13 15">Endonuclease that specifically degrades the RNA of RNA-DNA hybrids.</text>
</comment>
<name>A0A1J5TQE2_9ARCH</name>
<evidence type="ECO:0000256" key="13">
    <source>
        <dbReference type="HAMAP-Rule" id="MF_00052"/>
    </source>
</evidence>
<dbReference type="GO" id="GO:0003723">
    <property type="term" value="F:RNA binding"/>
    <property type="evidence" value="ECO:0007669"/>
    <property type="project" value="UniProtKB-UniRule"/>
</dbReference>
<keyword evidence="10 13" id="KW-0479">Metal-binding</keyword>
<accession>A0A1J5TQE2</accession>
<dbReference type="GO" id="GO:0043137">
    <property type="term" value="P:DNA replication, removal of RNA primer"/>
    <property type="evidence" value="ECO:0007669"/>
    <property type="project" value="TreeGrafter"/>
</dbReference>
<dbReference type="EC" id="3.1.26.4" evidence="6 13"/>
<dbReference type="InterPro" id="IPR001352">
    <property type="entry name" value="RNase_HII/HIII"/>
</dbReference>
<dbReference type="GO" id="GO:0006298">
    <property type="term" value="P:mismatch repair"/>
    <property type="evidence" value="ECO:0007669"/>
    <property type="project" value="TreeGrafter"/>
</dbReference>
<dbReference type="HAMAP" id="MF_00052_A">
    <property type="entry name" value="RNase_HII_A"/>
    <property type="match status" value="1"/>
</dbReference>
<dbReference type="Proteomes" id="UP000183615">
    <property type="component" value="Unassembled WGS sequence"/>
</dbReference>
<dbReference type="PROSITE" id="PS51975">
    <property type="entry name" value="RNASE_H_2"/>
    <property type="match status" value="1"/>
</dbReference>
<dbReference type="InterPro" id="IPR024567">
    <property type="entry name" value="RNase_HII/HIII_dom"/>
</dbReference>
<protein>
    <recommendedName>
        <fullName evidence="7 13">Ribonuclease HII</fullName>
        <shortName evidence="13">RNase HII</shortName>
        <ecNumber evidence="6 13">3.1.26.4</ecNumber>
    </recommendedName>
</protein>
<evidence type="ECO:0000256" key="3">
    <source>
        <dbReference type="ARBA" id="ARBA00004065"/>
    </source>
</evidence>
<evidence type="ECO:0000256" key="15">
    <source>
        <dbReference type="RuleBase" id="RU003515"/>
    </source>
</evidence>
<feature type="binding site" evidence="13 14">
    <location>
        <position position="101"/>
    </location>
    <ligand>
        <name>a divalent metal cation</name>
        <dbReference type="ChEBI" id="CHEBI:60240"/>
    </ligand>
</feature>
<gene>
    <name evidence="13" type="primary">rnhB</name>
    <name evidence="17" type="ORF">BET99_00400</name>
</gene>
<dbReference type="Gene3D" id="1.10.10.460">
    <property type="entry name" value="Ribonuclease hii. Domain 2"/>
    <property type="match status" value="1"/>
</dbReference>
<comment type="subcellular location">
    <subcellularLocation>
        <location evidence="4 13">Cytoplasm</location>
    </subcellularLocation>
</comment>
<evidence type="ECO:0000256" key="1">
    <source>
        <dbReference type="ARBA" id="ARBA00000077"/>
    </source>
</evidence>
<dbReference type="PANTHER" id="PTHR10954:SF23">
    <property type="entry name" value="RIBONUCLEASE"/>
    <property type="match status" value="1"/>
</dbReference>
<evidence type="ECO:0000256" key="12">
    <source>
        <dbReference type="ARBA" id="ARBA00022801"/>
    </source>
</evidence>